<dbReference type="AlphaFoldDB" id="A0A1S8LHE1"/>
<dbReference type="Proteomes" id="UP000190951">
    <property type="component" value="Chromosome"/>
</dbReference>
<dbReference type="GO" id="GO:0003747">
    <property type="term" value="F:translation release factor activity"/>
    <property type="evidence" value="ECO:0007669"/>
    <property type="project" value="InterPro"/>
</dbReference>
<dbReference type="GO" id="GO:0005737">
    <property type="term" value="C:cytoplasm"/>
    <property type="evidence" value="ECO:0007669"/>
    <property type="project" value="UniProtKB-ARBA"/>
</dbReference>
<evidence type="ECO:0000313" key="4">
    <source>
        <dbReference type="Proteomes" id="UP000190951"/>
    </source>
</evidence>
<dbReference type="EMBL" id="CP096983">
    <property type="protein sequence ID" value="URZ13549.1"/>
    <property type="molecule type" value="Genomic_DNA"/>
</dbReference>
<dbReference type="InterPro" id="IPR005139">
    <property type="entry name" value="PCRF"/>
</dbReference>
<keyword evidence="4" id="KW-1185">Reference proteome</keyword>
<comment type="similarity">
    <text evidence="1">Belongs to the prokaryotic/mitochondrial release factor family.</text>
</comment>
<dbReference type="Pfam" id="PF03462">
    <property type="entry name" value="PCRF"/>
    <property type="match status" value="1"/>
</dbReference>
<keyword evidence="2" id="KW-0488">Methylation</keyword>
<sequence>MWLQISAGTGPVESCRFVYLFLNLVRKECKCRNLKLQILNFNLGEEKSTLKSVFLKIDGKEALTYIKSIAGTHLLIWRSEYRKNHKRKNWFISVSSFNYEDNNDLNSNDIIIEKMRSSGKGGQHVNKTETAVRITHKKTGIVVSSSEERSQFLNIKLAKARLLLELKKLSNEREKRRQSERWVTGTAIVRGNPIKTYNYKELDY</sequence>
<dbReference type="Gene3D" id="3.30.70.1660">
    <property type="match status" value="1"/>
</dbReference>
<protein>
    <submittedName>
        <fullName evidence="3">Peptide chain release factor 2</fullName>
    </submittedName>
</protein>
<dbReference type="InterPro" id="IPR045853">
    <property type="entry name" value="Pep_chain_release_fac_I_sf"/>
</dbReference>
<dbReference type="Gene3D" id="3.30.160.20">
    <property type="match status" value="1"/>
</dbReference>
<dbReference type="InterPro" id="IPR000352">
    <property type="entry name" value="Pep_chain_release_fac_I"/>
</dbReference>
<dbReference type="NCBIfam" id="TIGR03072">
    <property type="entry name" value="release_prfH"/>
    <property type="match status" value="1"/>
</dbReference>
<dbReference type="KEGG" id="crw:CROST_043150"/>
<dbReference type="PANTHER" id="PTHR43116:SF3">
    <property type="entry name" value="CLASS I PEPTIDE CHAIN RELEASE FACTOR"/>
    <property type="match status" value="1"/>
</dbReference>
<dbReference type="STRING" id="84029.CROST_08290"/>
<dbReference type="SUPFAM" id="SSF75620">
    <property type="entry name" value="Release factor"/>
    <property type="match status" value="1"/>
</dbReference>
<evidence type="ECO:0000256" key="1">
    <source>
        <dbReference type="ARBA" id="ARBA00010835"/>
    </source>
</evidence>
<proteinExistence type="inferred from homology"/>
<organism evidence="3 4">
    <name type="scientific">Clostridium felsineum</name>
    <dbReference type="NCBI Taxonomy" id="36839"/>
    <lineage>
        <taxon>Bacteria</taxon>
        <taxon>Bacillati</taxon>
        <taxon>Bacillota</taxon>
        <taxon>Clostridia</taxon>
        <taxon>Eubacteriales</taxon>
        <taxon>Clostridiaceae</taxon>
        <taxon>Clostridium</taxon>
    </lineage>
</organism>
<dbReference type="Pfam" id="PF00472">
    <property type="entry name" value="RF-1"/>
    <property type="match status" value="1"/>
</dbReference>
<evidence type="ECO:0000313" key="3">
    <source>
        <dbReference type="EMBL" id="URZ13549.1"/>
    </source>
</evidence>
<accession>A0A1S8LHE1</accession>
<reference evidence="3 4" key="1">
    <citation type="submission" date="2022-04" db="EMBL/GenBank/DDBJ databases">
        <title>Genome sequence of C. roseum typestrain.</title>
        <authorList>
            <person name="Poehlein A."/>
            <person name="Schoch T."/>
            <person name="Duerre P."/>
            <person name="Daniel R."/>
        </authorList>
    </citation>
    <scope>NUCLEOTIDE SEQUENCE [LARGE SCALE GENOMIC DNA]</scope>
    <source>
        <strain evidence="3 4">DSM 7320</strain>
    </source>
</reference>
<gene>
    <name evidence="3" type="primary">prfB_2</name>
    <name evidence="3" type="ORF">CROST_043150</name>
</gene>
<dbReference type="InterPro" id="IPR017509">
    <property type="entry name" value="PrfH"/>
</dbReference>
<dbReference type="PROSITE" id="PS00745">
    <property type="entry name" value="RF_PROK_I"/>
    <property type="match status" value="1"/>
</dbReference>
<evidence type="ECO:0000256" key="2">
    <source>
        <dbReference type="ARBA" id="ARBA00022481"/>
    </source>
</evidence>
<dbReference type="RefSeq" id="WP_077832925.1">
    <property type="nucleotide sequence ID" value="NZ_CP096983.1"/>
</dbReference>
<name>A0A1S8LHE1_9CLOT</name>
<dbReference type="PANTHER" id="PTHR43116">
    <property type="entry name" value="PEPTIDE CHAIN RELEASE FACTOR 2"/>
    <property type="match status" value="1"/>
</dbReference>